<evidence type="ECO:0000259" key="7">
    <source>
        <dbReference type="PROSITE" id="PS51084"/>
    </source>
</evidence>
<sequence>MLVGQTVFDEFHFTDNKRFVLKLIPSKSFRQLKLMSEEKKAQQATADGPTIFDKIIDKSIPASIIYEDSEVMAFHDINPQAPVHFLVIPKKRLNQLSDATEEHQAMLGKLLLTAKKCANMMLLENGYRVVINNGREGCQSVYHLHLHVLGGRSMLQYIDNLSLTFRVWKMFKLIFYQILKNRTTLMRLSRNCFNVMPKWTLFSYPRAPAQQVPDGLMCYFCLKSIAEFDKKVNHVLETFCDYFESLPDQFPTLPPDFDVFLQDGVLTMNLGGSYGTYVINKQTASRQIWVASPYSGPQYYNFVNGQWVDSKDGGVLSDKLAEELGMVFRGTLENFPQFTYD</sequence>
<dbReference type="SUPFAM" id="SSF54197">
    <property type="entry name" value="HIT-like"/>
    <property type="match status" value="1"/>
</dbReference>
<dbReference type="GO" id="GO:0008199">
    <property type="term" value="F:ferric iron binding"/>
    <property type="evidence" value="ECO:0007669"/>
    <property type="project" value="InterPro"/>
</dbReference>
<keyword evidence="9" id="KW-1185">Reference proteome</keyword>
<gene>
    <name evidence="8" type="primary">HINT1</name>
    <name evidence="8" type="ORF">T4D_14301</name>
</gene>
<dbReference type="NCBIfam" id="TIGR03421">
    <property type="entry name" value="FeS_CyaY"/>
    <property type="match status" value="1"/>
</dbReference>
<dbReference type="PRINTS" id="PR00332">
    <property type="entry name" value="HISTRIAD"/>
</dbReference>
<dbReference type="Pfam" id="PF01491">
    <property type="entry name" value="Frataxin_Cyay"/>
    <property type="match status" value="1"/>
</dbReference>
<dbReference type="Gene3D" id="3.30.428.10">
    <property type="entry name" value="HIT-like"/>
    <property type="match status" value="1"/>
</dbReference>
<dbReference type="Pfam" id="PF01230">
    <property type="entry name" value="HIT"/>
    <property type="match status" value="1"/>
</dbReference>
<reference evidence="8 9" key="1">
    <citation type="submission" date="2015-01" db="EMBL/GenBank/DDBJ databases">
        <title>Evolution of Trichinella species and genotypes.</title>
        <authorList>
            <person name="Korhonen P.K."/>
            <person name="Edoardo P."/>
            <person name="Giuseppe L.R."/>
            <person name="Gasser R.B."/>
        </authorList>
    </citation>
    <scope>NUCLEOTIDE SEQUENCE [LARGE SCALE GENOMIC DNA]</scope>
    <source>
        <strain evidence="8">ISS470</strain>
    </source>
</reference>
<dbReference type="CDD" id="cd01276">
    <property type="entry name" value="PKCI_related"/>
    <property type="match status" value="1"/>
</dbReference>
<dbReference type="EMBL" id="JYDT01000054">
    <property type="protein sequence ID" value="KRY87513.1"/>
    <property type="molecule type" value="Genomic_DNA"/>
</dbReference>
<proteinExistence type="inferred from homology"/>
<dbReference type="GO" id="GO:0003824">
    <property type="term" value="F:catalytic activity"/>
    <property type="evidence" value="ECO:0007669"/>
    <property type="project" value="InterPro"/>
</dbReference>
<evidence type="ECO:0000313" key="8">
    <source>
        <dbReference type="EMBL" id="KRY87513.1"/>
    </source>
</evidence>
<dbReference type="SMART" id="SM01219">
    <property type="entry name" value="Frataxin_Cyay"/>
    <property type="match status" value="1"/>
</dbReference>
<keyword evidence="3" id="KW-0408">Iron</keyword>
<dbReference type="GO" id="GO:0006826">
    <property type="term" value="P:iron ion transport"/>
    <property type="evidence" value="ECO:0007669"/>
    <property type="project" value="UniProtKB-KW"/>
</dbReference>
<name>A0A0V1FN59_TRIPS</name>
<evidence type="ECO:0000256" key="1">
    <source>
        <dbReference type="ARBA" id="ARBA00008183"/>
    </source>
</evidence>
<dbReference type="FunFam" id="3.30.428.10:FF:000005">
    <property type="entry name" value="Histidine triad nucleotide-binding protein 1"/>
    <property type="match status" value="1"/>
</dbReference>
<keyword evidence="2" id="KW-0813">Transport</keyword>
<dbReference type="AlphaFoldDB" id="A0A0V1FN59"/>
<evidence type="ECO:0000256" key="3">
    <source>
        <dbReference type="ARBA" id="ARBA00023004"/>
    </source>
</evidence>
<dbReference type="InterPro" id="IPR001310">
    <property type="entry name" value="Histidine_triad_HIT"/>
</dbReference>
<dbReference type="GO" id="GO:0005737">
    <property type="term" value="C:cytoplasm"/>
    <property type="evidence" value="ECO:0007669"/>
    <property type="project" value="UniProtKB-ARBA"/>
</dbReference>
<accession>A0A0V1FN59</accession>
<dbReference type="PROSITE" id="PS51084">
    <property type="entry name" value="HIT_2"/>
    <property type="match status" value="1"/>
</dbReference>
<dbReference type="PROSITE" id="PS00892">
    <property type="entry name" value="HIT_1"/>
    <property type="match status" value="1"/>
</dbReference>
<dbReference type="Gene3D" id="3.30.920.10">
    <property type="entry name" value="Frataxin/CyaY"/>
    <property type="match status" value="1"/>
</dbReference>
<dbReference type="PANTHER" id="PTHR23089">
    <property type="entry name" value="HISTIDINE TRIAD HIT PROTEIN"/>
    <property type="match status" value="1"/>
</dbReference>
<dbReference type="SUPFAM" id="SSF55387">
    <property type="entry name" value="Frataxin/Nqo15-like"/>
    <property type="match status" value="1"/>
</dbReference>
<dbReference type="Proteomes" id="UP000054995">
    <property type="component" value="Unassembled WGS sequence"/>
</dbReference>
<dbReference type="PROSITE" id="PS01344">
    <property type="entry name" value="FRATAXIN_1"/>
    <property type="match status" value="1"/>
</dbReference>
<comment type="similarity">
    <text evidence="1">Belongs to the frataxin family.</text>
</comment>
<dbReference type="InterPro" id="IPR011146">
    <property type="entry name" value="HIT-like"/>
</dbReference>
<keyword evidence="2" id="KW-0406">Ion transport</keyword>
<dbReference type="OrthoDB" id="672793at2759"/>
<dbReference type="InterPro" id="IPR036265">
    <property type="entry name" value="HIT-like_sf"/>
</dbReference>
<feature type="short sequence motif" description="Histidine triad motif" evidence="5 6">
    <location>
        <begin position="143"/>
        <end position="147"/>
    </location>
</feature>
<dbReference type="PROSITE" id="PS50810">
    <property type="entry name" value="FRATAXIN_2"/>
    <property type="match status" value="1"/>
</dbReference>
<evidence type="ECO:0000256" key="5">
    <source>
        <dbReference type="PIRSR" id="PIRSR601310-3"/>
    </source>
</evidence>
<dbReference type="InterPro" id="IPR036524">
    <property type="entry name" value="Frataxin/CyaY_sf"/>
</dbReference>
<dbReference type="InterPro" id="IPR019808">
    <property type="entry name" value="Histidine_triad_CS"/>
</dbReference>
<protein>
    <submittedName>
        <fullName evidence="8">Histidine triad nucleotide-binding protein 1</fullName>
    </submittedName>
</protein>
<evidence type="ECO:0000313" key="9">
    <source>
        <dbReference type="Proteomes" id="UP000054995"/>
    </source>
</evidence>
<dbReference type="InterPro" id="IPR002908">
    <property type="entry name" value="Frataxin/CyaY"/>
</dbReference>
<organism evidence="8 9">
    <name type="scientific">Trichinella pseudospiralis</name>
    <name type="common">Parasitic roundworm</name>
    <dbReference type="NCBI Taxonomy" id="6337"/>
    <lineage>
        <taxon>Eukaryota</taxon>
        <taxon>Metazoa</taxon>
        <taxon>Ecdysozoa</taxon>
        <taxon>Nematoda</taxon>
        <taxon>Enoplea</taxon>
        <taxon>Dorylaimia</taxon>
        <taxon>Trichinellida</taxon>
        <taxon>Trichinellidae</taxon>
        <taxon>Trichinella</taxon>
    </lineage>
</organism>
<dbReference type="GO" id="GO:0016226">
    <property type="term" value="P:iron-sulfur cluster assembly"/>
    <property type="evidence" value="ECO:0007669"/>
    <property type="project" value="InterPro"/>
</dbReference>
<dbReference type="InterPro" id="IPR020895">
    <property type="entry name" value="Frataxin_CS"/>
</dbReference>
<evidence type="ECO:0000256" key="2">
    <source>
        <dbReference type="ARBA" id="ARBA00022496"/>
    </source>
</evidence>
<keyword evidence="2" id="KW-0410">Iron transport</keyword>
<evidence type="ECO:0000256" key="6">
    <source>
        <dbReference type="PROSITE-ProRule" id="PRU00464"/>
    </source>
</evidence>
<evidence type="ECO:0000256" key="4">
    <source>
        <dbReference type="PIRSR" id="PIRSR601310-1"/>
    </source>
</evidence>
<comment type="caution">
    <text evidence="8">The sequence shown here is derived from an EMBL/GenBank/DDBJ whole genome shotgun (WGS) entry which is preliminary data.</text>
</comment>
<feature type="domain" description="HIT" evidence="7">
    <location>
        <begin position="51"/>
        <end position="163"/>
    </location>
</feature>
<feature type="active site" description="Tele-AMP-histidine intermediate" evidence="4">
    <location>
        <position position="145"/>
    </location>
</feature>